<sequence>MASEQQQRRRRQPACTECRIQKVKCDAEPPRASATRKTKAQLQKELDAARGGLAAEQLDDGAPSRSSPVRPIDGETNRQPLLPPLPTESREPNAVSGSWILESVPAPRVPVAKNTADIVLPDENGCSSQRFEGQEIASSTIYDCFTRYYTKDPTLLGVLAPKLNAMAFLALESRSYPLLTIQGLLLLAMWPVPMNTMYRDVSLVLSGAALHFSRQVGLHIFGIGQDFARTTINADTLEAARRAALWRVCCEVYYGISLRDGIAPLALGGMNLPNTNADADEAQVSELLNHASFRSRLHEIMMRATSALSKEMEHTSNQQSNTIVSLISFFDSELLEISPRAPTDMDKLYLHAYRLHILAYAFLAHHSVRRPDIFIRLYSLACDTLSSTTVDGVDGQAMQDFPFGASRLMLAALSILRIRRSELAAHLDLEHGQKAYFAAIMALRNQSLQNNDLSARGASILGQLWHSEKIFRTDAGDSVDPLYSQVRTRLSMSAAFDCFWWWRKEFGVQTNSATGRSNYPSRKATPAAGERARNTTDEQVPLNADGTRGEIDLLFNSEDLMIDYNWMMTLDFENM</sequence>
<reference evidence="1" key="1">
    <citation type="submission" date="2022-08" db="EMBL/GenBank/DDBJ databases">
        <title>Genome Sequence of Lecanicillium fungicola.</title>
        <authorList>
            <person name="Buettner E."/>
        </authorList>
    </citation>
    <scope>NUCLEOTIDE SEQUENCE</scope>
    <source>
        <strain evidence="1">Babe33</strain>
    </source>
</reference>
<keyword evidence="2" id="KW-1185">Reference proteome</keyword>
<gene>
    <name evidence="1" type="ORF">NQ176_g5067</name>
</gene>
<dbReference type="EMBL" id="JANJQO010000605">
    <property type="protein sequence ID" value="KAJ2976236.1"/>
    <property type="molecule type" value="Genomic_DNA"/>
</dbReference>
<proteinExistence type="predicted"/>
<organism evidence="1 2">
    <name type="scientific">Zarea fungicola</name>
    <dbReference type="NCBI Taxonomy" id="93591"/>
    <lineage>
        <taxon>Eukaryota</taxon>
        <taxon>Fungi</taxon>
        <taxon>Dikarya</taxon>
        <taxon>Ascomycota</taxon>
        <taxon>Pezizomycotina</taxon>
        <taxon>Sordariomycetes</taxon>
        <taxon>Hypocreomycetidae</taxon>
        <taxon>Hypocreales</taxon>
        <taxon>Cordycipitaceae</taxon>
        <taxon>Zarea</taxon>
    </lineage>
</organism>
<name>A0ACC1NC88_9HYPO</name>
<comment type="caution">
    <text evidence="1">The sequence shown here is derived from an EMBL/GenBank/DDBJ whole genome shotgun (WGS) entry which is preliminary data.</text>
</comment>
<evidence type="ECO:0000313" key="1">
    <source>
        <dbReference type="EMBL" id="KAJ2976236.1"/>
    </source>
</evidence>
<protein>
    <submittedName>
        <fullName evidence="1">Uncharacterized protein</fullName>
    </submittedName>
</protein>
<dbReference type="Proteomes" id="UP001143910">
    <property type="component" value="Unassembled WGS sequence"/>
</dbReference>
<evidence type="ECO:0000313" key="2">
    <source>
        <dbReference type="Proteomes" id="UP001143910"/>
    </source>
</evidence>
<accession>A0ACC1NC88</accession>